<name>A0A3N1P0Y3_9GAMM</name>
<dbReference type="GO" id="GO:0004519">
    <property type="term" value="F:endonuclease activity"/>
    <property type="evidence" value="ECO:0007669"/>
    <property type="project" value="UniProtKB-KW"/>
</dbReference>
<accession>A0A3N1P0Y3</accession>
<protein>
    <submittedName>
        <fullName evidence="2">HNH endonuclease</fullName>
    </submittedName>
</protein>
<keyword evidence="2" id="KW-0540">Nuclease</keyword>
<dbReference type="AlphaFoldDB" id="A0A3N1P0Y3"/>
<evidence type="ECO:0000259" key="1">
    <source>
        <dbReference type="Pfam" id="PF13391"/>
    </source>
</evidence>
<reference evidence="2 3" key="1">
    <citation type="submission" date="2018-11" db="EMBL/GenBank/DDBJ databases">
        <title>Genomic Encyclopedia of Type Strains, Phase IV (KMG-IV): sequencing the most valuable type-strain genomes for metagenomic binning, comparative biology and taxonomic classification.</title>
        <authorList>
            <person name="Goeker M."/>
        </authorList>
    </citation>
    <scope>NUCLEOTIDE SEQUENCE [LARGE SCALE GENOMIC DNA]</scope>
    <source>
        <strain evidence="2 3">DSM 16974</strain>
    </source>
</reference>
<evidence type="ECO:0000313" key="2">
    <source>
        <dbReference type="EMBL" id="ROQ18536.1"/>
    </source>
</evidence>
<keyword evidence="3" id="KW-1185">Reference proteome</keyword>
<dbReference type="InterPro" id="IPR003615">
    <property type="entry name" value="HNH_nuc"/>
</dbReference>
<dbReference type="Pfam" id="PF13391">
    <property type="entry name" value="HNH_2"/>
    <property type="match status" value="1"/>
</dbReference>
<proteinExistence type="predicted"/>
<comment type="caution">
    <text evidence="2">The sequence shown here is derived from an EMBL/GenBank/DDBJ whole genome shotgun (WGS) entry which is preliminary data.</text>
</comment>
<dbReference type="RefSeq" id="WP_211331137.1">
    <property type="nucleotide sequence ID" value="NZ_RJUK01000002.1"/>
</dbReference>
<gene>
    <name evidence="2" type="ORF">EDC38_2763</name>
</gene>
<keyword evidence="2" id="KW-0255">Endonuclease</keyword>
<keyword evidence="2" id="KW-0378">Hydrolase</keyword>
<sequence length="234" mass="26757">MTFENWMKLRELSQSSIKKYEGAIKGPMSDWAMAGGLTDGPLTSIYSHARFQSVATALRKLPIYRERNERGHNMYNSALNKYAEYLAEKFDNDVESDIDTILADSDVSDTEKSDLIKSRIGQGVFRQRLLSLWGGCSVTGYKDPVLLVASHIKPWRVATNSERLDRYNGLLLLPTLDKAFDCGLITFGEEGDIMMSPQLEQPELLPLHSNMSVQLRPMHHEYMRFHRERVFLHA</sequence>
<feature type="domain" description="HNH nuclease" evidence="1">
    <location>
        <begin position="136"/>
        <end position="187"/>
    </location>
</feature>
<dbReference type="Proteomes" id="UP000273643">
    <property type="component" value="Unassembled WGS sequence"/>
</dbReference>
<organism evidence="2 3">
    <name type="scientific">Marinimicrobium koreense</name>
    <dbReference type="NCBI Taxonomy" id="306545"/>
    <lineage>
        <taxon>Bacteria</taxon>
        <taxon>Pseudomonadati</taxon>
        <taxon>Pseudomonadota</taxon>
        <taxon>Gammaproteobacteria</taxon>
        <taxon>Cellvibrionales</taxon>
        <taxon>Cellvibrionaceae</taxon>
        <taxon>Marinimicrobium</taxon>
    </lineage>
</organism>
<evidence type="ECO:0000313" key="3">
    <source>
        <dbReference type="Proteomes" id="UP000273643"/>
    </source>
</evidence>
<dbReference type="EMBL" id="RJUK01000002">
    <property type="protein sequence ID" value="ROQ18536.1"/>
    <property type="molecule type" value="Genomic_DNA"/>
</dbReference>